<accession>A0A6N7ETI6</accession>
<dbReference type="SUPFAM" id="SSF52317">
    <property type="entry name" value="Class I glutamine amidotransferase-like"/>
    <property type="match status" value="1"/>
</dbReference>
<evidence type="ECO:0000259" key="1">
    <source>
        <dbReference type="Pfam" id="PF00117"/>
    </source>
</evidence>
<dbReference type="PANTHER" id="PTHR42695">
    <property type="entry name" value="GLUTAMINE AMIDOTRANSFERASE YLR126C-RELATED"/>
    <property type="match status" value="1"/>
</dbReference>
<dbReference type="GO" id="GO:0005829">
    <property type="term" value="C:cytosol"/>
    <property type="evidence" value="ECO:0007669"/>
    <property type="project" value="TreeGrafter"/>
</dbReference>
<dbReference type="InterPro" id="IPR017926">
    <property type="entry name" value="GATASE"/>
</dbReference>
<reference evidence="2 3" key="1">
    <citation type="submission" date="2019-10" db="EMBL/GenBank/DDBJ databases">
        <title>Cardiobacteriales fam. a chemoheterotrophic member of the order Cardiobacteriales, and proposal of Cardiobacteriales fam. nov.</title>
        <authorList>
            <person name="Wang C."/>
        </authorList>
    </citation>
    <scope>NUCLEOTIDE SEQUENCE [LARGE SCALE GENOMIC DNA]</scope>
    <source>
        <strain evidence="2 3">ML27</strain>
    </source>
</reference>
<dbReference type="Pfam" id="PF00117">
    <property type="entry name" value="GATase"/>
    <property type="match status" value="1"/>
</dbReference>
<dbReference type="PANTHER" id="PTHR42695:SF5">
    <property type="entry name" value="GLUTAMINE AMIDOTRANSFERASE YLR126C-RELATED"/>
    <property type="match status" value="1"/>
</dbReference>
<feature type="domain" description="Glutamine amidotransferase" evidence="1">
    <location>
        <begin position="53"/>
        <end position="188"/>
    </location>
</feature>
<dbReference type="Proteomes" id="UP000471298">
    <property type="component" value="Unassembled WGS sequence"/>
</dbReference>
<dbReference type="InterPro" id="IPR029062">
    <property type="entry name" value="Class_I_gatase-like"/>
</dbReference>
<dbReference type="InterPro" id="IPR044992">
    <property type="entry name" value="ChyE-like"/>
</dbReference>
<dbReference type="AlphaFoldDB" id="A0A6N7ETI6"/>
<keyword evidence="3" id="KW-1185">Reference proteome</keyword>
<gene>
    <name evidence="2" type="ORF">GCU85_00715</name>
</gene>
<sequence>MRIGILQCDDVRSTLSAQFGEYPDMIKKHLSAVDDHFDYTVYKAHEGILPDSIDECDGYMITGSRCSVVKHDELWINQLIGFVAKLHKAKIKTIGICFGHQVIAEATGGKVERADCGWQIGVHEFTICEPAWFMQPAATSFYVPMFCEDQVGSLGSDATVLAKGKCCEFGLVLYGEHMLTIQGHPEFSKAFAKGLLNVRQDEFPSKRYEIGSESFAQNTIDSMLIFQWFAQFLTQAKVPRQPDDNPFLPV</sequence>
<name>A0A6N7ETI6_9GAMM</name>
<dbReference type="CDD" id="cd01741">
    <property type="entry name" value="GATase1_1"/>
    <property type="match status" value="1"/>
</dbReference>
<dbReference type="EMBL" id="WHNW01000001">
    <property type="protein sequence ID" value="MPV85253.1"/>
    <property type="molecule type" value="Genomic_DNA"/>
</dbReference>
<organism evidence="2 3">
    <name type="scientific">Ostreibacterium oceani</name>
    <dbReference type="NCBI Taxonomy" id="2654998"/>
    <lineage>
        <taxon>Bacteria</taxon>
        <taxon>Pseudomonadati</taxon>
        <taxon>Pseudomonadota</taxon>
        <taxon>Gammaproteobacteria</taxon>
        <taxon>Cardiobacteriales</taxon>
        <taxon>Ostreibacteriaceae</taxon>
        <taxon>Ostreibacterium</taxon>
    </lineage>
</organism>
<dbReference type="Gene3D" id="3.40.50.880">
    <property type="match status" value="1"/>
</dbReference>
<dbReference type="InParanoid" id="A0A6N7ETI6"/>
<evidence type="ECO:0000313" key="3">
    <source>
        <dbReference type="Proteomes" id="UP000471298"/>
    </source>
</evidence>
<comment type="caution">
    <text evidence="2">The sequence shown here is derived from an EMBL/GenBank/DDBJ whole genome shotgun (WGS) entry which is preliminary data.</text>
</comment>
<protein>
    <submittedName>
        <fullName evidence="2">GMP synthase</fullName>
    </submittedName>
</protein>
<proteinExistence type="predicted"/>
<evidence type="ECO:0000313" key="2">
    <source>
        <dbReference type="EMBL" id="MPV85253.1"/>
    </source>
</evidence>